<feature type="domain" description="C2H2-type" evidence="7">
    <location>
        <begin position="858"/>
        <end position="883"/>
    </location>
</feature>
<dbReference type="GO" id="GO:0000981">
    <property type="term" value="F:DNA-binding transcription factor activity, RNA polymerase II-specific"/>
    <property type="evidence" value="ECO:0007669"/>
    <property type="project" value="TreeGrafter"/>
</dbReference>
<feature type="domain" description="C2H2-type" evidence="7">
    <location>
        <begin position="1088"/>
        <end position="1111"/>
    </location>
</feature>
<reference evidence="8" key="1">
    <citation type="submission" date="2021-05" db="EMBL/GenBank/DDBJ databases">
        <authorList>
            <person name="Alioto T."/>
            <person name="Alioto T."/>
            <person name="Gomez Garrido J."/>
        </authorList>
    </citation>
    <scope>NUCLEOTIDE SEQUENCE</scope>
</reference>
<feature type="domain" description="C2H2-type" evidence="7">
    <location>
        <begin position="156"/>
        <end position="184"/>
    </location>
</feature>
<dbReference type="InterPro" id="IPR013087">
    <property type="entry name" value="Znf_C2H2_type"/>
</dbReference>
<dbReference type="Pfam" id="PF13912">
    <property type="entry name" value="zf-C2H2_6"/>
    <property type="match status" value="1"/>
</dbReference>
<feature type="region of interest" description="Disordered" evidence="6">
    <location>
        <begin position="1225"/>
        <end position="1262"/>
    </location>
</feature>
<feature type="domain" description="C2H2-type" evidence="7">
    <location>
        <begin position="914"/>
        <end position="941"/>
    </location>
</feature>
<proteinExistence type="predicted"/>
<feature type="domain" description="C2H2-type" evidence="7">
    <location>
        <begin position="621"/>
        <end position="651"/>
    </location>
</feature>
<feature type="domain" description="C2H2-type" evidence="7">
    <location>
        <begin position="941"/>
        <end position="968"/>
    </location>
</feature>
<dbReference type="PANTHER" id="PTHR24408">
    <property type="entry name" value="ZINC FINGER PROTEIN"/>
    <property type="match status" value="1"/>
</dbReference>
<feature type="domain" description="C2H2-type" evidence="7">
    <location>
        <begin position="886"/>
        <end position="911"/>
    </location>
</feature>
<feature type="domain" description="C2H2-type" evidence="7">
    <location>
        <begin position="593"/>
        <end position="621"/>
    </location>
</feature>
<feature type="region of interest" description="Disordered" evidence="6">
    <location>
        <begin position="1028"/>
        <end position="1063"/>
    </location>
</feature>
<feature type="region of interest" description="Disordered" evidence="6">
    <location>
        <begin position="450"/>
        <end position="574"/>
    </location>
</feature>
<dbReference type="PROSITE" id="PS00028">
    <property type="entry name" value="ZINC_FINGER_C2H2_1"/>
    <property type="match status" value="20"/>
</dbReference>
<feature type="domain" description="C2H2-type" evidence="7">
    <location>
        <begin position="774"/>
        <end position="801"/>
    </location>
</feature>
<dbReference type="GO" id="GO:0043565">
    <property type="term" value="F:sequence-specific DNA binding"/>
    <property type="evidence" value="ECO:0007669"/>
    <property type="project" value="TreeGrafter"/>
</dbReference>
<feature type="domain" description="C2H2-type" evidence="7">
    <location>
        <begin position="272"/>
        <end position="299"/>
    </location>
</feature>
<evidence type="ECO:0000256" key="6">
    <source>
        <dbReference type="SAM" id="MobiDB-lite"/>
    </source>
</evidence>
<dbReference type="Pfam" id="PF00096">
    <property type="entry name" value="zf-C2H2"/>
    <property type="match status" value="8"/>
</dbReference>
<evidence type="ECO:0000256" key="5">
    <source>
        <dbReference type="PROSITE-ProRule" id="PRU00042"/>
    </source>
</evidence>
<evidence type="ECO:0000259" key="7">
    <source>
        <dbReference type="PROSITE" id="PS50157"/>
    </source>
</evidence>
<feature type="domain" description="C2H2-type" evidence="7">
    <location>
        <begin position="354"/>
        <end position="382"/>
    </location>
</feature>
<sequence length="1262" mass="146045">MDIPYTPNNLPFHPSTSVAYAVPQLPHSLSNYVSNYSSAPNNYHMAKATPVVQQQPSDYSIPNDYSYRGISSHLTQLDNPIQHSHIENNTLSRNTQLDNSVVENHNVLHAVGLKPWEKALIDSTTPSNCSSYDECHMSNPGESVTQQSHDLETGTFYCPNCNEQFTSDEDVFEHYKTFHQKRKMYKCSECFKEFTCKYNLKLHIQRVHTLSAPKFPCHMCTKEYASKQYLLTHVRTAHNKKYRCHLCPNQYVSEQFVMLHISRDHIQSGKKYPCHLCSNEYATKQHLRFHLKEHEEKVQCAYCNKQFPGKAHIKTHFKRCHNTFNCKKCQLDFPNGVKLRSHNVKTHGSVIQKAKCDECGKCFRNEAFLQQHIVNGHTNKLEIKQVVTDLKQDLHKESHMTEESNAAADSQQENPTYVEPNLQQELVNQQPDEIKIELGVSHFLEGLAEKTQQGQAENKNIDRMEQDHEEEEEETAVTQSKGQKKEEEQEKEAGNDVREEEESEKQSEETTDAMETDGKVENEVKEIEEREEDEPKEDTQNEEDVKQDENEEDEEEEESEDDEEEENGLRRSSRKTQFRYKKIRVRYDKNGRVLCPQCPNTFKRRSGMYQHVRSCHDKIRFNCTWSDKCDGTFATTSSLSRHLDWHRGKKFRCDDCGKSFSTKDTLNEHIKTVHLGQTYNCSDCPKTFLKKQGLIAHISNEHTGVLFECIECTKTFRFKSSYARHLKTEHGVRGQFRDTQTIYKCPHCTRRFFSLLALKGHIGNATLAHSGILMVCSVCLREFQSKGVFSRHLVTHREKGELIYKCERCSANYFKSEKMAMAHAKRKHFVEYEMKKLQEETAVHEKQARLTIKERKRYNCKLCDRSYTKSASLSAHVKTNHLGVMFKCPHCEKEFAQKHGLKNHVSNIHEGVIYECSVCNKVYQHKISLRLHMKQHNGEEFRCRVCLNKFAYKETLNNHMVTQHGEAQHKCSLCGKKFEKRKFLLTHIEIEHPGQEKASLLEPEEVLHKCSSCGKRFRKRRDLRQHVETMHGDRKIKTHTIGKPKLEPSPHQDKGKDNKRIVRDTQVDDDPVLLESLNFIPLPKEPKHKCSLCAKKFVHEENLLAHMSKEHCEGIKKTVIPVVSKPKVVKPVQHIVKPVAQRKVQQPLPQRSVVPATVNQTMDAKEAAALKGLQKCALCPKKFERRELLLSHMQRDHKKGAVKCKVCGQRYATELFLAKHMRNHEGVPGYRDPNNSRPQVVGGSKKKLTPSGGDKVETVDLE</sequence>
<evidence type="ECO:0000256" key="2">
    <source>
        <dbReference type="ARBA" id="ARBA00022737"/>
    </source>
</evidence>
<dbReference type="AlphaFoldDB" id="A0A8D8XAR2"/>
<evidence type="ECO:0000313" key="8">
    <source>
        <dbReference type="EMBL" id="CAG6687740.1"/>
    </source>
</evidence>
<feature type="compositionally biased region" description="Basic and acidic residues" evidence="6">
    <location>
        <begin position="483"/>
        <end position="497"/>
    </location>
</feature>
<feature type="domain" description="C2H2-type" evidence="7">
    <location>
        <begin position="1008"/>
        <end position="1036"/>
    </location>
</feature>
<evidence type="ECO:0000256" key="1">
    <source>
        <dbReference type="ARBA" id="ARBA00022723"/>
    </source>
</evidence>
<feature type="domain" description="C2H2-type" evidence="7">
    <location>
        <begin position="679"/>
        <end position="704"/>
    </location>
</feature>
<feature type="region of interest" description="Disordered" evidence="6">
    <location>
        <begin position="395"/>
        <end position="415"/>
    </location>
</feature>
<keyword evidence="1" id="KW-0479">Metal-binding</keyword>
<organism evidence="8">
    <name type="scientific">Cacopsylla melanoneura</name>
    <dbReference type="NCBI Taxonomy" id="428564"/>
    <lineage>
        <taxon>Eukaryota</taxon>
        <taxon>Metazoa</taxon>
        <taxon>Ecdysozoa</taxon>
        <taxon>Arthropoda</taxon>
        <taxon>Hexapoda</taxon>
        <taxon>Insecta</taxon>
        <taxon>Pterygota</taxon>
        <taxon>Neoptera</taxon>
        <taxon>Paraneoptera</taxon>
        <taxon>Hemiptera</taxon>
        <taxon>Sternorrhyncha</taxon>
        <taxon>Psylloidea</taxon>
        <taxon>Psyllidae</taxon>
        <taxon>Psyllinae</taxon>
        <taxon>Cacopsylla</taxon>
    </lineage>
</organism>
<feature type="compositionally biased region" description="Basic and acidic residues" evidence="6">
    <location>
        <begin position="537"/>
        <end position="548"/>
    </location>
</feature>
<accession>A0A8D8XAR2</accession>
<dbReference type="PANTHER" id="PTHR24408:SF58">
    <property type="entry name" value="TRANSCRIPTION FACTOR (TFIIIA), PUTATIVE (AFU_ORTHOLOGUE AFUA_1G05150)-RELATED"/>
    <property type="match status" value="1"/>
</dbReference>
<dbReference type="Gene3D" id="3.30.160.60">
    <property type="entry name" value="Classic Zinc Finger"/>
    <property type="match status" value="12"/>
</dbReference>
<feature type="compositionally biased region" description="Polar residues" evidence="6">
    <location>
        <begin position="403"/>
        <end position="415"/>
    </location>
</feature>
<keyword evidence="2" id="KW-0677">Repeat</keyword>
<evidence type="ECO:0000256" key="4">
    <source>
        <dbReference type="ARBA" id="ARBA00022833"/>
    </source>
</evidence>
<evidence type="ECO:0000256" key="3">
    <source>
        <dbReference type="ARBA" id="ARBA00022771"/>
    </source>
</evidence>
<feature type="compositionally biased region" description="Acidic residues" evidence="6">
    <location>
        <begin position="498"/>
        <end position="515"/>
    </location>
</feature>
<keyword evidence="3 5" id="KW-0863">Zinc-finger</keyword>
<feature type="compositionally biased region" description="Basic and acidic residues" evidence="6">
    <location>
        <begin position="516"/>
        <end position="528"/>
    </location>
</feature>
<dbReference type="GO" id="GO:0008270">
    <property type="term" value="F:zinc ion binding"/>
    <property type="evidence" value="ECO:0007669"/>
    <property type="project" value="UniProtKB-KW"/>
</dbReference>
<dbReference type="InterPro" id="IPR036236">
    <property type="entry name" value="Znf_C2H2_sf"/>
</dbReference>
<feature type="compositionally biased region" description="Acidic residues" evidence="6">
    <location>
        <begin position="549"/>
        <end position="566"/>
    </location>
</feature>
<feature type="domain" description="C2H2-type" evidence="7">
    <location>
        <begin position="215"/>
        <end position="243"/>
    </location>
</feature>
<feature type="compositionally biased region" description="Basic and acidic residues" evidence="6">
    <location>
        <begin position="1044"/>
        <end position="1063"/>
    </location>
</feature>
<dbReference type="GO" id="GO:0005634">
    <property type="term" value="C:nucleus"/>
    <property type="evidence" value="ECO:0007669"/>
    <property type="project" value="TreeGrafter"/>
</dbReference>
<keyword evidence="4" id="KW-0862">Zinc</keyword>
<feature type="domain" description="C2H2-type" evidence="7">
    <location>
        <begin position="1202"/>
        <end position="1226"/>
    </location>
</feature>
<feature type="domain" description="C2H2-type" evidence="7">
    <location>
        <begin position="743"/>
        <end position="771"/>
    </location>
</feature>
<feature type="domain" description="C2H2-type" evidence="7">
    <location>
        <begin position="651"/>
        <end position="679"/>
    </location>
</feature>
<feature type="domain" description="C2H2-type" evidence="7">
    <location>
        <begin position="185"/>
        <end position="213"/>
    </location>
</feature>
<feature type="domain" description="C2H2-type" evidence="7">
    <location>
        <begin position="298"/>
        <end position="321"/>
    </location>
</feature>
<dbReference type="EMBL" id="HBUF01282953">
    <property type="protein sequence ID" value="CAG6687740.1"/>
    <property type="molecule type" value="Transcribed_RNA"/>
</dbReference>
<dbReference type="PROSITE" id="PS50157">
    <property type="entry name" value="ZINC_FINGER_C2H2_2"/>
    <property type="match status" value="22"/>
</dbReference>
<feature type="domain" description="C2H2-type" evidence="7">
    <location>
        <begin position="1174"/>
        <end position="1197"/>
    </location>
</feature>
<feature type="domain" description="C2H2-type" evidence="7">
    <location>
        <begin position="707"/>
        <end position="730"/>
    </location>
</feature>
<protein>
    <submittedName>
        <fullName evidence="8">Zinc finger protein 84</fullName>
    </submittedName>
</protein>
<dbReference type="SMART" id="SM00355">
    <property type="entry name" value="ZnF_C2H2"/>
    <property type="match status" value="25"/>
</dbReference>
<feature type="domain" description="C2H2-type" evidence="7">
    <location>
        <begin position="969"/>
        <end position="997"/>
    </location>
</feature>
<name>A0A8D8XAR2_9HEMI</name>
<dbReference type="SUPFAM" id="SSF57667">
    <property type="entry name" value="beta-beta-alpha zinc fingers"/>
    <property type="match status" value="11"/>
</dbReference>
<dbReference type="FunFam" id="3.30.160.60:FF:000100">
    <property type="entry name" value="Zinc finger 45-like"/>
    <property type="match status" value="1"/>
</dbReference>